<dbReference type="AlphaFoldDB" id="A0A9P7N394"/>
<keyword evidence="1" id="KW-0147">Chitin-binding</keyword>
<organism evidence="7 8">
    <name type="scientific">Claviceps pusilla</name>
    <dbReference type="NCBI Taxonomy" id="123648"/>
    <lineage>
        <taxon>Eukaryota</taxon>
        <taxon>Fungi</taxon>
        <taxon>Dikarya</taxon>
        <taxon>Ascomycota</taxon>
        <taxon>Pezizomycotina</taxon>
        <taxon>Sordariomycetes</taxon>
        <taxon>Hypocreomycetidae</taxon>
        <taxon>Hypocreales</taxon>
        <taxon>Clavicipitaceae</taxon>
        <taxon>Claviceps</taxon>
    </lineage>
</organism>
<feature type="domain" description="LysM" evidence="6">
    <location>
        <begin position="376"/>
        <end position="421"/>
    </location>
</feature>
<comment type="caution">
    <text evidence="7">The sequence shown here is derived from an EMBL/GenBank/DDBJ whole genome shotgun (WGS) entry which is preliminary data.</text>
</comment>
<dbReference type="CDD" id="cd00118">
    <property type="entry name" value="LysM"/>
    <property type="match status" value="1"/>
</dbReference>
<dbReference type="InterPro" id="IPR053214">
    <property type="entry name" value="LysM12-like"/>
</dbReference>
<protein>
    <recommendedName>
        <fullName evidence="6">LysM domain-containing protein</fullName>
    </recommendedName>
</protein>
<dbReference type="Proteomes" id="UP000748025">
    <property type="component" value="Unassembled WGS sequence"/>
</dbReference>
<reference evidence="7" key="1">
    <citation type="journal article" date="2020" name="bioRxiv">
        <title>Whole genome comparisons of ergot fungi reveals the divergence and evolution of species within the genus Claviceps are the result of varying mechanisms driving genome evolution and host range expansion.</title>
        <authorList>
            <person name="Wyka S.A."/>
            <person name="Mondo S.J."/>
            <person name="Liu M."/>
            <person name="Dettman J."/>
            <person name="Nalam V."/>
            <person name="Broders K.D."/>
        </authorList>
    </citation>
    <scope>NUCLEOTIDE SEQUENCE</scope>
    <source>
        <strain evidence="7">CCC 602</strain>
    </source>
</reference>
<evidence type="ECO:0000256" key="5">
    <source>
        <dbReference type="SAM" id="SignalP"/>
    </source>
</evidence>
<dbReference type="InterPro" id="IPR036779">
    <property type="entry name" value="LysM_dom_sf"/>
</dbReference>
<feature type="non-terminal residue" evidence="7">
    <location>
        <position position="472"/>
    </location>
</feature>
<keyword evidence="2" id="KW-0843">Virulence</keyword>
<feature type="chain" id="PRO_5040191557" description="LysM domain-containing protein" evidence="5">
    <location>
        <begin position="25"/>
        <end position="472"/>
    </location>
</feature>
<comment type="similarity">
    <text evidence="3">Belongs to the secreted LysM effector family.</text>
</comment>
<dbReference type="GO" id="GO:0008061">
    <property type="term" value="F:chitin binding"/>
    <property type="evidence" value="ECO:0007669"/>
    <property type="project" value="UniProtKB-KW"/>
</dbReference>
<evidence type="ECO:0000256" key="3">
    <source>
        <dbReference type="ARBA" id="ARBA00044955"/>
    </source>
</evidence>
<keyword evidence="5" id="KW-0732">Signal</keyword>
<evidence type="ECO:0000313" key="8">
    <source>
        <dbReference type="Proteomes" id="UP000748025"/>
    </source>
</evidence>
<evidence type="ECO:0000313" key="7">
    <source>
        <dbReference type="EMBL" id="KAG5987416.1"/>
    </source>
</evidence>
<feature type="region of interest" description="Disordered" evidence="4">
    <location>
        <begin position="273"/>
        <end position="361"/>
    </location>
</feature>
<name>A0A9P7N394_9HYPO</name>
<dbReference type="PANTHER" id="PTHR47700:SF2">
    <property type="entry name" value="CHITINASE"/>
    <property type="match status" value="1"/>
</dbReference>
<accession>A0A9P7N394</accession>
<sequence length="472" mass="50771">MRRRIDFSVVFATWLAGLIPPTVSDPTEIHRAWSVGNQLCPEPCYTTGPNPSNWTVFADVHLISGCTRPVLLDFSLDATSAEGLYVRSCDAWGEHYYFAPPPKISAAPGEKETNVTAQLAWSPSSDSDRPDSDRISFSAIKLLQQVEYQLMRSPTPWEKTIVFGAFQGITVGVYIGDNMLNPSAVGALFEPLMEKVSEVGIGRSKSALLQVCDEKRTSDQTFGVVVAADGTLGGVKAAVTIWSKSHCISTTTFAASTKLDNIPVRIKPRLSSQGVVPTGTPTSLTAASRESVKSAAQSRPGSTIRTGATIKNKVQRGLTTLQSQTQPVSKQTPVTAKNMTPTGKGNTASAHVPGPTNQATIKSNTDLTTATTTECRTVKVFAGDNCDSLAKNCHISRDDLIMFNPGVDLCKSTYEGQRVCCSAGILPDVRPQQNADGSCFSYEVKVSDRCESIAAVYGLKVADVERLNYDTW</sequence>
<evidence type="ECO:0000256" key="1">
    <source>
        <dbReference type="ARBA" id="ARBA00022669"/>
    </source>
</evidence>
<evidence type="ECO:0000256" key="2">
    <source>
        <dbReference type="ARBA" id="ARBA00023026"/>
    </source>
</evidence>
<feature type="signal peptide" evidence="5">
    <location>
        <begin position="1"/>
        <end position="24"/>
    </location>
</feature>
<dbReference type="EMBL" id="SRPW01003310">
    <property type="protein sequence ID" value="KAG5987416.1"/>
    <property type="molecule type" value="Genomic_DNA"/>
</dbReference>
<evidence type="ECO:0000259" key="6">
    <source>
        <dbReference type="PROSITE" id="PS51782"/>
    </source>
</evidence>
<dbReference type="PANTHER" id="PTHR47700">
    <property type="entry name" value="V CHITINASE, PUTATIVE (AFU_ORTHOLOGUE AFUA_6G13720)-RELATED"/>
    <property type="match status" value="1"/>
</dbReference>
<evidence type="ECO:0000256" key="4">
    <source>
        <dbReference type="SAM" id="MobiDB-lite"/>
    </source>
</evidence>
<dbReference type="PROSITE" id="PS51782">
    <property type="entry name" value="LYSM"/>
    <property type="match status" value="1"/>
</dbReference>
<feature type="compositionally biased region" description="Polar residues" evidence="4">
    <location>
        <begin position="273"/>
        <end position="306"/>
    </location>
</feature>
<dbReference type="InterPro" id="IPR018392">
    <property type="entry name" value="LysM"/>
</dbReference>
<proteinExistence type="inferred from homology"/>
<feature type="compositionally biased region" description="Polar residues" evidence="4">
    <location>
        <begin position="317"/>
        <end position="361"/>
    </location>
</feature>
<gene>
    <name evidence="7" type="ORF">E4U43_005080</name>
</gene>
<dbReference type="OrthoDB" id="4934367at2759"/>
<dbReference type="Gene3D" id="3.10.350.10">
    <property type="entry name" value="LysM domain"/>
    <property type="match status" value="1"/>
</dbReference>
<keyword evidence="8" id="KW-1185">Reference proteome</keyword>